<reference evidence="11" key="1">
    <citation type="journal article" date="2022" name="Cell">
        <title>Design, construction, and in vivo augmentation of a complex gut microbiome.</title>
        <authorList>
            <person name="Cheng A.G."/>
            <person name="Ho P.Y."/>
            <person name="Aranda-Diaz A."/>
            <person name="Jain S."/>
            <person name="Yu F.B."/>
            <person name="Meng X."/>
            <person name="Wang M."/>
            <person name="Iakiviak M."/>
            <person name="Nagashima K."/>
            <person name="Zhao A."/>
            <person name="Murugkar P."/>
            <person name="Patil A."/>
            <person name="Atabakhsh K."/>
            <person name="Weakley A."/>
            <person name="Yan J."/>
            <person name="Brumbaugh A.R."/>
            <person name="Higginbottom S."/>
            <person name="Dimas A."/>
            <person name="Shiver A.L."/>
            <person name="Deutschbauer A."/>
            <person name="Neff N."/>
            <person name="Sonnenburg J.L."/>
            <person name="Huang K.C."/>
            <person name="Fischbach M.A."/>
        </authorList>
    </citation>
    <scope>NUCLEOTIDE SEQUENCE</scope>
    <source>
        <strain evidence="11">DSM 19829</strain>
    </source>
</reference>
<dbReference type="Pfam" id="PF00768">
    <property type="entry name" value="Peptidase_S11"/>
    <property type="match status" value="1"/>
</dbReference>
<evidence type="ECO:0000256" key="9">
    <source>
        <dbReference type="SAM" id="Phobius"/>
    </source>
</evidence>
<dbReference type="PRINTS" id="PR00725">
    <property type="entry name" value="DADACBPTASE1"/>
</dbReference>
<feature type="compositionally biased region" description="Basic and acidic residues" evidence="8">
    <location>
        <begin position="83"/>
        <end position="95"/>
    </location>
</feature>
<dbReference type="PANTHER" id="PTHR21581:SF6">
    <property type="entry name" value="TRAFFICKING PROTEIN PARTICLE COMPLEX SUBUNIT 12"/>
    <property type="match status" value="1"/>
</dbReference>
<organism evidence="11 12">
    <name type="scientific">Ruminococcus gauvreauii</name>
    <dbReference type="NCBI Taxonomy" id="438033"/>
    <lineage>
        <taxon>Bacteria</taxon>
        <taxon>Bacillati</taxon>
        <taxon>Bacillota</taxon>
        <taxon>Clostridia</taxon>
        <taxon>Eubacteriales</taxon>
        <taxon>Oscillospiraceae</taxon>
        <taxon>Ruminococcus</taxon>
    </lineage>
</organism>
<keyword evidence="12" id="KW-1185">Reference proteome</keyword>
<dbReference type="SUPFAM" id="SSF56601">
    <property type="entry name" value="beta-lactamase/transpeptidase-like"/>
    <property type="match status" value="1"/>
</dbReference>
<sequence>MNNQRKNRKKKSSPFIRFLLFFACIGFVLASFWISGDLSKRTHNVRAESGETGIGPDAADSQGDHNSSDSDDAKGQETGSEAGSEREPEPKEKKAAATGETVELTDEITSSYAVFVDLSAEKIVAQRDADARISPASMTKILTILVAAEHVDNLDDTFTITQEIIDYSYLNECSSAGFAANDTVTVRDLFYGTILPSGGDAATALAIYAAGSLEEFVNMMNGKLKDLGLSETAHFTNSAGLYDEDHYCTVNDMAVILQAAVANDLCREVLSARTWQIPASELHPEGIPLSNWFLRRIEDKDTGARVMCAKTGYVEQSGNCSASYGVGSDGKEYICVTANAAGVWACIDDHVALYKKFSV</sequence>
<dbReference type="InterPro" id="IPR018044">
    <property type="entry name" value="Peptidase_S11"/>
</dbReference>
<proteinExistence type="inferred from homology"/>
<keyword evidence="5" id="KW-0573">Peptidoglycan synthesis</keyword>
<keyword evidence="4" id="KW-0133">Cell shape</keyword>
<name>A0ABY5VEV4_9FIRM</name>
<dbReference type="Proteomes" id="UP001060164">
    <property type="component" value="Chromosome"/>
</dbReference>
<evidence type="ECO:0000313" key="11">
    <source>
        <dbReference type="EMBL" id="UWP59139.1"/>
    </source>
</evidence>
<dbReference type="InterPro" id="IPR012338">
    <property type="entry name" value="Beta-lactam/transpept-like"/>
</dbReference>
<evidence type="ECO:0000256" key="5">
    <source>
        <dbReference type="ARBA" id="ARBA00022984"/>
    </source>
</evidence>
<dbReference type="InterPro" id="IPR001967">
    <property type="entry name" value="Peptidase_S11_N"/>
</dbReference>
<gene>
    <name evidence="11" type="ORF">NQ502_17510</name>
</gene>
<evidence type="ECO:0000313" key="12">
    <source>
        <dbReference type="Proteomes" id="UP001060164"/>
    </source>
</evidence>
<feature type="domain" description="Peptidase S11 D-alanyl-D-alanine carboxypeptidase A N-terminal" evidence="10">
    <location>
        <begin position="105"/>
        <end position="340"/>
    </location>
</feature>
<feature type="transmembrane region" description="Helical" evidence="9">
    <location>
        <begin position="15"/>
        <end position="34"/>
    </location>
</feature>
<accession>A0ABY5VEV4</accession>
<feature type="compositionally biased region" description="Basic and acidic residues" evidence="8">
    <location>
        <begin position="62"/>
        <end position="75"/>
    </location>
</feature>
<dbReference type="GO" id="GO:0016787">
    <property type="term" value="F:hydrolase activity"/>
    <property type="evidence" value="ECO:0007669"/>
    <property type="project" value="UniProtKB-KW"/>
</dbReference>
<keyword evidence="6" id="KW-0961">Cell wall biogenesis/degradation</keyword>
<evidence type="ECO:0000259" key="10">
    <source>
        <dbReference type="Pfam" id="PF00768"/>
    </source>
</evidence>
<dbReference type="Gene3D" id="3.40.710.10">
    <property type="entry name" value="DD-peptidase/beta-lactamase superfamily"/>
    <property type="match status" value="1"/>
</dbReference>
<keyword evidence="9" id="KW-0812">Transmembrane</keyword>
<dbReference type="PANTHER" id="PTHR21581">
    <property type="entry name" value="D-ALANYL-D-ALANINE CARBOXYPEPTIDASE"/>
    <property type="match status" value="1"/>
</dbReference>
<evidence type="ECO:0000256" key="6">
    <source>
        <dbReference type="ARBA" id="ARBA00023316"/>
    </source>
</evidence>
<dbReference type="EMBL" id="CP102290">
    <property type="protein sequence ID" value="UWP59139.1"/>
    <property type="molecule type" value="Genomic_DNA"/>
</dbReference>
<comment type="similarity">
    <text evidence="1 7">Belongs to the peptidase S11 family.</text>
</comment>
<evidence type="ECO:0000256" key="8">
    <source>
        <dbReference type="SAM" id="MobiDB-lite"/>
    </source>
</evidence>
<keyword evidence="2" id="KW-0732">Signal</keyword>
<feature type="region of interest" description="Disordered" evidence="8">
    <location>
        <begin position="47"/>
        <end position="100"/>
    </location>
</feature>
<dbReference type="RefSeq" id="WP_049898152.1">
    <property type="nucleotide sequence ID" value="NZ_CABLBR010000014.1"/>
</dbReference>
<keyword evidence="3 11" id="KW-0378">Hydrolase</keyword>
<protein>
    <submittedName>
        <fullName evidence="11">Serine hydrolase</fullName>
    </submittedName>
</protein>
<keyword evidence="9" id="KW-1133">Transmembrane helix</keyword>
<keyword evidence="9" id="KW-0472">Membrane</keyword>
<evidence type="ECO:0000256" key="3">
    <source>
        <dbReference type="ARBA" id="ARBA00022801"/>
    </source>
</evidence>
<evidence type="ECO:0000256" key="4">
    <source>
        <dbReference type="ARBA" id="ARBA00022960"/>
    </source>
</evidence>
<evidence type="ECO:0000256" key="1">
    <source>
        <dbReference type="ARBA" id="ARBA00007164"/>
    </source>
</evidence>
<evidence type="ECO:0000256" key="7">
    <source>
        <dbReference type="RuleBase" id="RU004016"/>
    </source>
</evidence>
<evidence type="ECO:0000256" key="2">
    <source>
        <dbReference type="ARBA" id="ARBA00022729"/>
    </source>
</evidence>